<keyword evidence="9" id="KW-1185">Reference proteome</keyword>
<feature type="transmembrane region" description="Helical" evidence="6">
    <location>
        <begin position="328"/>
        <end position="351"/>
    </location>
</feature>
<comment type="subcellular location">
    <subcellularLocation>
        <location evidence="1">Membrane</location>
        <topology evidence="1">Multi-pass membrane protein</topology>
    </subcellularLocation>
</comment>
<dbReference type="PROSITE" id="PS50850">
    <property type="entry name" value="MFS"/>
    <property type="match status" value="1"/>
</dbReference>
<feature type="transmembrane region" description="Helical" evidence="6">
    <location>
        <begin position="262"/>
        <end position="280"/>
    </location>
</feature>
<dbReference type="InterPro" id="IPR050360">
    <property type="entry name" value="MFS_Sugar_Transporters"/>
</dbReference>
<dbReference type="GeneID" id="27707551"/>
<dbReference type="VEuPathDB" id="FungiDB:Z520_01805"/>
<dbReference type="Pfam" id="PF00083">
    <property type="entry name" value="Sugar_tr"/>
    <property type="match status" value="1"/>
</dbReference>
<evidence type="ECO:0000313" key="9">
    <source>
        <dbReference type="Proteomes" id="UP000053411"/>
    </source>
</evidence>
<protein>
    <recommendedName>
        <fullName evidence="7">Major facilitator superfamily (MFS) profile domain-containing protein</fullName>
    </recommendedName>
</protein>
<dbReference type="InterPro" id="IPR036259">
    <property type="entry name" value="MFS_trans_sf"/>
</dbReference>
<feature type="transmembrane region" description="Helical" evidence="6">
    <location>
        <begin position="357"/>
        <end position="377"/>
    </location>
</feature>
<evidence type="ECO:0000259" key="7">
    <source>
        <dbReference type="PROSITE" id="PS50850"/>
    </source>
</evidence>
<dbReference type="EMBL" id="KN848064">
    <property type="protein sequence ID" value="KIY01668.1"/>
    <property type="molecule type" value="Genomic_DNA"/>
</dbReference>
<evidence type="ECO:0000256" key="4">
    <source>
        <dbReference type="ARBA" id="ARBA00022989"/>
    </source>
</evidence>
<evidence type="ECO:0000256" key="2">
    <source>
        <dbReference type="ARBA" id="ARBA00010992"/>
    </source>
</evidence>
<keyword evidence="5 6" id="KW-0472">Membrane</keyword>
<comment type="similarity">
    <text evidence="2">Belongs to the major facilitator superfamily. Sugar transporter (TC 2.A.1.1) family.</text>
</comment>
<dbReference type="Proteomes" id="UP000053411">
    <property type="component" value="Unassembled WGS sequence"/>
</dbReference>
<reference evidence="8 9" key="1">
    <citation type="submission" date="2015-01" db="EMBL/GenBank/DDBJ databases">
        <title>The Genome Sequence of Fonsecaea multimorphosa CBS 102226.</title>
        <authorList>
            <consortium name="The Broad Institute Genomics Platform"/>
            <person name="Cuomo C."/>
            <person name="de Hoog S."/>
            <person name="Gorbushina A."/>
            <person name="Stielow B."/>
            <person name="Teixiera M."/>
            <person name="Abouelleil A."/>
            <person name="Chapman S.B."/>
            <person name="Priest M."/>
            <person name="Young S.K."/>
            <person name="Wortman J."/>
            <person name="Nusbaum C."/>
            <person name="Birren B."/>
        </authorList>
    </citation>
    <scope>NUCLEOTIDE SEQUENCE [LARGE SCALE GENOMIC DNA]</scope>
    <source>
        <strain evidence="8 9">CBS 102226</strain>
    </source>
</reference>
<organism evidence="8 9">
    <name type="scientific">Fonsecaea multimorphosa CBS 102226</name>
    <dbReference type="NCBI Taxonomy" id="1442371"/>
    <lineage>
        <taxon>Eukaryota</taxon>
        <taxon>Fungi</taxon>
        <taxon>Dikarya</taxon>
        <taxon>Ascomycota</taxon>
        <taxon>Pezizomycotina</taxon>
        <taxon>Eurotiomycetes</taxon>
        <taxon>Chaetothyriomycetidae</taxon>
        <taxon>Chaetothyriales</taxon>
        <taxon>Herpotrichiellaceae</taxon>
        <taxon>Fonsecaea</taxon>
    </lineage>
</organism>
<sequence>MARRSSQEGILSRQKINVHTVVMLVLLGFGSVTAGYSAAVMGITSAGQPSFNDYFQLETRSNGADLLATMNGMFSAGGVIGTLLLPTIADKWGRKWACAVSSILTIVSGSLLAGSVNVGMFIAFRFLAGAGSFMCLAAVPLLMGEIAPVHMRGGLIDIHASMFSGGYAIQAWIGFGFYWWTGKGSSNAWRPPIAIQCFLAAGLDRASEAKDILLKLHLDPTDPNNDAAHAEFYQIQKQIAIDKTLGNTWWHILKKPSYRKRAVIGCGITVFTPFSGIYVINVYGPTLYKLLQYSTTKALLIPSLWSTFNVLCNLTAIGLVDRFPRPKYMAFGMAGCMVSLIVETALIANFVPSTNNAALQAAVAMFFIFTLFFNLCIDGTQFSYLGEVFPTHLRAKGVCLGIAHISFQNILWLQVAPVALRTIGWRFFLCFIIPGSIACVVMWVWFPDTKGRPLEEIAALFGDVDEVAIYQHEIEIDTATHTIRDLHHDSKGAAQTQLEFTSHHEETGSEKV</sequence>
<feature type="domain" description="Major facilitator superfamily (MFS) profile" evidence="7">
    <location>
        <begin position="23"/>
        <end position="450"/>
    </location>
</feature>
<dbReference type="SUPFAM" id="SSF103473">
    <property type="entry name" value="MFS general substrate transporter"/>
    <property type="match status" value="1"/>
</dbReference>
<feature type="transmembrane region" description="Helical" evidence="6">
    <location>
        <begin position="300"/>
        <end position="321"/>
    </location>
</feature>
<dbReference type="InterPro" id="IPR020846">
    <property type="entry name" value="MFS_dom"/>
</dbReference>
<dbReference type="RefSeq" id="XP_016635790.1">
    <property type="nucleotide sequence ID" value="XM_016772320.1"/>
</dbReference>
<evidence type="ECO:0000256" key="3">
    <source>
        <dbReference type="ARBA" id="ARBA00022692"/>
    </source>
</evidence>
<keyword evidence="4 6" id="KW-1133">Transmembrane helix</keyword>
<evidence type="ECO:0000256" key="6">
    <source>
        <dbReference type="SAM" id="Phobius"/>
    </source>
</evidence>
<dbReference type="GO" id="GO:0005351">
    <property type="term" value="F:carbohydrate:proton symporter activity"/>
    <property type="evidence" value="ECO:0007669"/>
    <property type="project" value="TreeGrafter"/>
</dbReference>
<proteinExistence type="inferred from homology"/>
<name>A0A0D2K6X0_9EURO</name>
<keyword evidence="3 6" id="KW-0812">Transmembrane</keyword>
<dbReference type="GO" id="GO:0016020">
    <property type="term" value="C:membrane"/>
    <property type="evidence" value="ECO:0007669"/>
    <property type="project" value="UniProtKB-SubCell"/>
</dbReference>
<accession>A0A0D2K6X0</accession>
<dbReference type="PANTHER" id="PTHR48022">
    <property type="entry name" value="PLASTIDIC GLUCOSE TRANSPORTER 4"/>
    <property type="match status" value="1"/>
</dbReference>
<dbReference type="Gene3D" id="1.20.1250.20">
    <property type="entry name" value="MFS general substrate transporter like domains"/>
    <property type="match status" value="1"/>
</dbReference>
<feature type="transmembrane region" description="Helical" evidence="6">
    <location>
        <begin position="122"/>
        <end position="143"/>
    </location>
</feature>
<evidence type="ECO:0000256" key="5">
    <source>
        <dbReference type="ARBA" id="ARBA00023136"/>
    </source>
</evidence>
<dbReference type="OrthoDB" id="6612291at2759"/>
<evidence type="ECO:0000313" key="8">
    <source>
        <dbReference type="EMBL" id="KIY01668.1"/>
    </source>
</evidence>
<gene>
    <name evidence="8" type="ORF">Z520_01805</name>
</gene>
<dbReference type="AlphaFoldDB" id="A0A0D2K6X0"/>
<feature type="transmembrane region" description="Helical" evidence="6">
    <location>
        <begin position="425"/>
        <end position="446"/>
    </location>
</feature>
<feature type="transmembrane region" description="Helical" evidence="6">
    <location>
        <begin position="66"/>
        <end position="89"/>
    </location>
</feature>
<evidence type="ECO:0000256" key="1">
    <source>
        <dbReference type="ARBA" id="ARBA00004141"/>
    </source>
</evidence>
<dbReference type="PANTHER" id="PTHR48022:SF11">
    <property type="entry name" value="MONOSACCHARIDE TRANSPORTER (HXT8), PUTATIVE (AFU_ORTHOLOGUE AFUA_2G08120)-RELATED"/>
    <property type="match status" value="1"/>
</dbReference>
<feature type="transmembrane region" description="Helical" evidence="6">
    <location>
        <begin position="21"/>
        <end position="46"/>
    </location>
</feature>
<dbReference type="InterPro" id="IPR005828">
    <property type="entry name" value="MFS_sugar_transport-like"/>
</dbReference>